<evidence type="ECO:0000259" key="2">
    <source>
        <dbReference type="Pfam" id="PF13452"/>
    </source>
</evidence>
<keyword evidence="4" id="KW-1185">Reference proteome</keyword>
<feature type="region of interest" description="Disordered" evidence="1">
    <location>
        <begin position="56"/>
        <end position="76"/>
    </location>
</feature>
<dbReference type="InterPro" id="IPR052741">
    <property type="entry name" value="Mitochondrial_HTD2"/>
</dbReference>
<dbReference type="InterPro" id="IPR039569">
    <property type="entry name" value="FAS1-like_DH_region"/>
</dbReference>
<dbReference type="InterPro" id="IPR029069">
    <property type="entry name" value="HotDog_dom_sf"/>
</dbReference>
<protein>
    <submittedName>
        <fullName evidence="3">Acyl-CoA dehydrogenase</fullName>
    </submittedName>
</protein>
<comment type="caution">
    <text evidence="3">The sequence shown here is derived from an EMBL/GenBank/DDBJ whole genome shotgun (WGS) entry which is preliminary data.</text>
</comment>
<dbReference type="EMBL" id="BMEM01000001">
    <property type="protein sequence ID" value="GGF39403.1"/>
    <property type="molecule type" value="Genomic_DNA"/>
</dbReference>
<name>A0A917F0A5_9MICO</name>
<dbReference type="PANTHER" id="PTHR28152:SF1">
    <property type="entry name" value="HYDROXYACYL-THIOESTER DEHYDRATASE TYPE 2, MITOCHONDRIAL"/>
    <property type="match status" value="1"/>
</dbReference>
<accession>A0A917F0A5</accession>
<dbReference type="PANTHER" id="PTHR28152">
    <property type="entry name" value="HYDROXYACYL-THIOESTER DEHYDRATASE TYPE 2, MITOCHONDRIAL"/>
    <property type="match status" value="1"/>
</dbReference>
<feature type="domain" description="FAS1-like dehydratase" evidence="2">
    <location>
        <begin position="68"/>
        <end position="131"/>
    </location>
</feature>
<gene>
    <name evidence="3" type="ORF">GCM10011366_03780</name>
</gene>
<reference evidence="3" key="1">
    <citation type="journal article" date="2014" name="Int. J. Syst. Evol. Microbiol.">
        <title>Complete genome sequence of Corynebacterium casei LMG S-19264T (=DSM 44701T), isolated from a smear-ripened cheese.</title>
        <authorList>
            <consortium name="US DOE Joint Genome Institute (JGI-PGF)"/>
            <person name="Walter F."/>
            <person name="Albersmeier A."/>
            <person name="Kalinowski J."/>
            <person name="Ruckert C."/>
        </authorList>
    </citation>
    <scope>NUCLEOTIDE SEQUENCE</scope>
    <source>
        <strain evidence="3">CGMCC 1.12160</strain>
    </source>
</reference>
<sequence length="276" mass="29778">MTDTNPTTTTRTEVIAAEPVESLAAMLDIEVPYGAGDPVPPLWHWMYLLDRRRQSDLGTDGHPTSGIPAPPGPGRRRMFAGGRVTTYRPLVIGTEATKVTSIARTVEKEGRTGPLTFVTVLQQITQGGELAVREEQDIVYRAPGTGALPHAPEPPAPPAGPTLRLDVDERMLFRFSALTYNTHRIHYDLGYVPSEGYDGLVIHGPLQALMMGDHLRREGISLVGRTFGYRLVSPMVGPQTFTVVPGQDGLERGAESRSAAGAVCAVSTVSEADTPR</sequence>
<dbReference type="AlphaFoldDB" id="A0A917F0A5"/>
<dbReference type="RefSeq" id="WP_188427911.1">
    <property type="nucleotide sequence ID" value="NZ_BAABKH010000010.1"/>
</dbReference>
<reference evidence="3" key="2">
    <citation type="submission" date="2020-09" db="EMBL/GenBank/DDBJ databases">
        <authorList>
            <person name="Sun Q."/>
            <person name="Zhou Y."/>
        </authorList>
    </citation>
    <scope>NUCLEOTIDE SEQUENCE</scope>
    <source>
        <strain evidence="3">CGMCC 1.12160</strain>
    </source>
</reference>
<proteinExistence type="predicted"/>
<dbReference type="GO" id="GO:0019171">
    <property type="term" value="F:(3R)-hydroxyacyl-[acyl-carrier-protein] dehydratase activity"/>
    <property type="evidence" value="ECO:0007669"/>
    <property type="project" value="TreeGrafter"/>
</dbReference>
<dbReference type="Gene3D" id="3.10.129.10">
    <property type="entry name" value="Hotdog Thioesterase"/>
    <property type="match status" value="2"/>
</dbReference>
<evidence type="ECO:0000256" key="1">
    <source>
        <dbReference type="SAM" id="MobiDB-lite"/>
    </source>
</evidence>
<evidence type="ECO:0000313" key="3">
    <source>
        <dbReference type="EMBL" id="GGF39403.1"/>
    </source>
</evidence>
<dbReference type="Proteomes" id="UP000605670">
    <property type="component" value="Unassembled WGS sequence"/>
</dbReference>
<evidence type="ECO:0000313" key="4">
    <source>
        <dbReference type="Proteomes" id="UP000605670"/>
    </source>
</evidence>
<organism evidence="3 4">
    <name type="scientific">Ornithinimicrobium tianjinense</name>
    <dbReference type="NCBI Taxonomy" id="1195761"/>
    <lineage>
        <taxon>Bacteria</taxon>
        <taxon>Bacillati</taxon>
        <taxon>Actinomycetota</taxon>
        <taxon>Actinomycetes</taxon>
        <taxon>Micrococcales</taxon>
        <taxon>Ornithinimicrobiaceae</taxon>
        <taxon>Ornithinimicrobium</taxon>
    </lineage>
</organism>
<dbReference type="Pfam" id="PF13452">
    <property type="entry name" value="FAS1_DH_region"/>
    <property type="match status" value="1"/>
</dbReference>
<dbReference type="SUPFAM" id="SSF54637">
    <property type="entry name" value="Thioesterase/thiol ester dehydrase-isomerase"/>
    <property type="match status" value="1"/>
</dbReference>